<feature type="coiled-coil region" evidence="10">
    <location>
        <begin position="187"/>
        <end position="261"/>
    </location>
</feature>
<evidence type="ECO:0008006" key="17">
    <source>
        <dbReference type="Google" id="ProtNLM"/>
    </source>
</evidence>
<evidence type="ECO:0000259" key="14">
    <source>
        <dbReference type="Pfam" id="PF08496"/>
    </source>
</evidence>
<feature type="transmembrane region" description="Helical" evidence="12">
    <location>
        <begin position="86"/>
        <end position="113"/>
    </location>
</feature>
<keyword evidence="3" id="KW-1003">Cell membrane</keyword>
<evidence type="ECO:0000256" key="4">
    <source>
        <dbReference type="ARBA" id="ARBA00022670"/>
    </source>
</evidence>
<evidence type="ECO:0000256" key="6">
    <source>
        <dbReference type="ARBA" id="ARBA00022801"/>
    </source>
</evidence>
<evidence type="ECO:0000256" key="2">
    <source>
        <dbReference type="ARBA" id="ARBA00008683"/>
    </source>
</evidence>
<dbReference type="GO" id="GO:0006508">
    <property type="term" value="P:proteolysis"/>
    <property type="evidence" value="ECO:0007669"/>
    <property type="project" value="UniProtKB-KW"/>
</dbReference>
<dbReference type="InterPro" id="IPR013703">
    <property type="entry name" value="Peptidase_S49_N_proteobac"/>
</dbReference>
<evidence type="ECO:0000256" key="5">
    <source>
        <dbReference type="ARBA" id="ARBA00022692"/>
    </source>
</evidence>
<dbReference type="Proteomes" id="UP000266841">
    <property type="component" value="Unassembled WGS sequence"/>
</dbReference>
<evidence type="ECO:0000313" key="15">
    <source>
        <dbReference type="EMBL" id="EJK76451.1"/>
    </source>
</evidence>
<comment type="caution">
    <text evidence="15">The sequence shown here is derived from an EMBL/GenBank/DDBJ whole genome shotgun (WGS) entry which is preliminary data.</text>
</comment>
<sequence length="531" mass="57682">MRYGPDDFNYTFVRIEEDEAAAADVEAGLKNEPEDERQPTQPEKPSDSATSATPTKQKSTAADDPLRRSSRAADESTKPYVRAAEALTALIAGSGACCCCISAALVVAGGIMLAYERYNRLEGSEGSVSDQGLALAGVIALILAVAAFLLGCCSCFFGCVAACAYPPGSGGGAGGVGPFGGALGGPLADYDDERRDVKVQFKRLNDRYEKAEKALNQIHLNVIGDMKEVREAELKEDKARKEEEKRKRDELEKRVQKDLEAGLTVRNMRRNYRPVAFLVRFDGDMMLSSMEVLRKQVSIIVNCGRAGVDRAVVVITSPGGAVSPYGLAASQLVRIRKAGIQLVVCVDTVAASGGYMMAAVGDTVYAAPFAVIGSIGVVTQIPNFQRFLNKHEIDAYLFTAGKHKRTVDIIGDVTKENKKKLQEELDDMHRAFKDHVALARPKLKDNIEEVASGEYWVAVQAKEHGLVDEIMTSDEYLESICQENEIIEIVEKKRRNVWSAFHAVASVMKNAIDSVSSAKNEYRVAPPMAVA</sequence>
<feature type="domain" description="Peptidase S49" evidence="13">
    <location>
        <begin position="336"/>
        <end position="483"/>
    </location>
</feature>
<dbReference type="PANTHER" id="PTHR42987">
    <property type="entry name" value="PEPTIDASE S49"/>
    <property type="match status" value="1"/>
</dbReference>
<proteinExistence type="inferred from homology"/>
<dbReference type="CDD" id="cd07023">
    <property type="entry name" value="S49_Sppa_N_C"/>
    <property type="match status" value="1"/>
</dbReference>
<keyword evidence="10" id="KW-0175">Coiled coil</keyword>
<gene>
    <name evidence="15" type="ORF">THAOC_01785</name>
</gene>
<dbReference type="Pfam" id="PF08496">
    <property type="entry name" value="Peptidase_S49_N"/>
    <property type="match status" value="1"/>
</dbReference>
<evidence type="ECO:0000256" key="11">
    <source>
        <dbReference type="SAM" id="MobiDB-lite"/>
    </source>
</evidence>
<comment type="subcellular location">
    <subcellularLocation>
        <location evidence="1">Cell membrane</location>
    </subcellularLocation>
</comment>
<dbReference type="InterPro" id="IPR002142">
    <property type="entry name" value="Peptidase_S49"/>
</dbReference>
<keyword evidence="7" id="KW-0720">Serine protease</keyword>
<keyword evidence="16" id="KW-1185">Reference proteome</keyword>
<dbReference type="EMBL" id="AGNL01002129">
    <property type="protein sequence ID" value="EJK76451.1"/>
    <property type="molecule type" value="Genomic_DNA"/>
</dbReference>
<keyword evidence="6" id="KW-0378">Hydrolase</keyword>
<dbReference type="PANTHER" id="PTHR42987:SF4">
    <property type="entry name" value="PROTEASE SOHB-RELATED"/>
    <property type="match status" value="1"/>
</dbReference>
<dbReference type="eggNOG" id="ENOG502R7CR">
    <property type="taxonomic scope" value="Eukaryota"/>
</dbReference>
<feature type="compositionally biased region" description="Polar residues" evidence="11">
    <location>
        <begin position="39"/>
        <end position="60"/>
    </location>
</feature>
<comment type="similarity">
    <text evidence="2">Belongs to the peptidase S49 family.</text>
</comment>
<evidence type="ECO:0000256" key="12">
    <source>
        <dbReference type="SAM" id="Phobius"/>
    </source>
</evidence>
<name>K0TMR4_THAOC</name>
<protein>
    <recommendedName>
        <fullName evidence="17">Peptidase S49 domain-containing protein</fullName>
    </recommendedName>
</protein>
<organism evidence="15 16">
    <name type="scientific">Thalassiosira oceanica</name>
    <name type="common">Marine diatom</name>
    <dbReference type="NCBI Taxonomy" id="159749"/>
    <lineage>
        <taxon>Eukaryota</taxon>
        <taxon>Sar</taxon>
        <taxon>Stramenopiles</taxon>
        <taxon>Ochrophyta</taxon>
        <taxon>Bacillariophyta</taxon>
        <taxon>Coscinodiscophyceae</taxon>
        <taxon>Thalassiosirophycidae</taxon>
        <taxon>Thalassiosirales</taxon>
        <taxon>Thalassiosiraceae</taxon>
        <taxon>Thalassiosira</taxon>
    </lineage>
</organism>
<dbReference type="InterPro" id="IPR029045">
    <property type="entry name" value="ClpP/crotonase-like_dom_sf"/>
</dbReference>
<evidence type="ECO:0000259" key="13">
    <source>
        <dbReference type="Pfam" id="PF01343"/>
    </source>
</evidence>
<evidence type="ECO:0000256" key="9">
    <source>
        <dbReference type="ARBA" id="ARBA00023136"/>
    </source>
</evidence>
<evidence type="ECO:0000256" key="8">
    <source>
        <dbReference type="ARBA" id="ARBA00022989"/>
    </source>
</evidence>
<dbReference type="AlphaFoldDB" id="K0TMR4"/>
<dbReference type="Gene3D" id="3.90.226.10">
    <property type="entry name" value="2-enoyl-CoA Hydratase, Chain A, domain 1"/>
    <property type="match status" value="1"/>
</dbReference>
<dbReference type="NCBIfam" id="NF008745">
    <property type="entry name" value="PRK11778.1"/>
    <property type="match status" value="1"/>
</dbReference>
<evidence type="ECO:0000256" key="7">
    <source>
        <dbReference type="ARBA" id="ARBA00022825"/>
    </source>
</evidence>
<keyword evidence="4" id="KW-0645">Protease</keyword>
<evidence type="ECO:0000256" key="1">
    <source>
        <dbReference type="ARBA" id="ARBA00004236"/>
    </source>
</evidence>
<feature type="compositionally biased region" description="Basic and acidic residues" evidence="11">
    <location>
        <begin position="27"/>
        <end position="38"/>
    </location>
</feature>
<dbReference type="OrthoDB" id="45421at2759"/>
<dbReference type="InterPro" id="IPR047272">
    <property type="entry name" value="S49_SppA_C"/>
</dbReference>
<evidence type="ECO:0000313" key="16">
    <source>
        <dbReference type="Proteomes" id="UP000266841"/>
    </source>
</evidence>
<feature type="transmembrane region" description="Helical" evidence="12">
    <location>
        <begin position="133"/>
        <end position="151"/>
    </location>
</feature>
<evidence type="ECO:0000256" key="3">
    <source>
        <dbReference type="ARBA" id="ARBA00022475"/>
    </source>
</evidence>
<reference evidence="15 16" key="1">
    <citation type="journal article" date="2012" name="Genome Biol.">
        <title>Genome and low-iron response of an oceanic diatom adapted to chronic iron limitation.</title>
        <authorList>
            <person name="Lommer M."/>
            <person name="Specht M."/>
            <person name="Roy A.S."/>
            <person name="Kraemer L."/>
            <person name="Andreson R."/>
            <person name="Gutowska M.A."/>
            <person name="Wolf J."/>
            <person name="Bergner S.V."/>
            <person name="Schilhabel M.B."/>
            <person name="Klostermeier U.C."/>
            <person name="Beiko R.G."/>
            <person name="Rosenstiel P."/>
            <person name="Hippler M."/>
            <person name="Laroche J."/>
        </authorList>
    </citation>
    <scope>NUCLEOTIDE SEQUENCE [LARGE SCALE GENOMIC DNA]</scope>
    <source>
        <strain evidence="15 16">CCMP1005</strain>
    </source>
</reference>
<evidence type="ECO:0000256" key="10">
    <source>
        <dbReference type="SAM" id="Coils"/>
    </source>
</evidence>
<dbReference type="Pfam" id="PF01343">
    <property type="entry name" value="Peptidase_S49"/>
    <property type="match status" value="1"/>
</dbReference>
<feature type="domain" description="Peptidase S49 N-terminal proteobacteria" evidence="14">
    <location>
        <begin position="194"/>
        <end position="332"/>
    </location>
</feature>
<dbReference type="SUPFAM" id="SSF52096">
    <property type="entry name" value="ClpP/crotonase"/>
    <property type="match status" value="1"/>
</dbReference>
<dbReference type="Gene3D" id="6.20.330.10">
    <property type="match status" value="1"/>
</dbReference>
<accession>K0TMR4</accession>
<dbReference type="GO" id="GO:0005886">
    <property type="term" value="C:plasma membrane"/>
    <property type="evidence" value="ECO:0007669"/>
    <property type="project" value="UniProtKB-SubCell"/>
</dbReference>
<keyword evidence="8 12" id="KW-1133">Transmembrane helix</keyword>
<feature type="region of interest" description="Disordered" evidence="11">
    <location>
        <begin position="21"/>
        <end position="74"/>
    </location>
</feature>
<keyword evidence="9 12" id="KW-0472">Membrane</keyword>
<keyword evidence="5 12" id="KW-0812">Transmembrane</keyword>
<dbReference type="GO" id="GO:0004252">
    <property type="term" value="F:serine-type endopeptidase activity"/>
    <property type="evidence" value="ECO:0007669"/>
    <property type="project" value="InterPro"/>
</dbReference>
<feature type="compositionally biased region" description="Basic and acidic residues" evidence="11">
    <location>
        <begin position="64"/>
        <end position="74"/>
    </location>
</feature>